<dbReference type="EMBL" id="CAJVQC010014411">
    <property type="protein sequence ID" value="CAG8656945.1"/>
    <property type="molecule type" value="Genomic_DNA"/>
</dbReference>
<feature type="non-terminal residue" evidence="1">
    <location>
        <position position="1"/>
    </location>
</feature>
<organism evidence="1 2">
    <name type="scientific">Racocetra persica</name>
    <dbReference type="NCBI Taxonomy" id="160502"/>
    <lineage>
        <taxon>Eukaryota</taxon>
        <taxon>Fungi</taxon>
        <taxon>Fungi incertae sedis</taxon>
        <taxon>Mucoromycota</taxon>
        <taxon>Glomeromycotina</taxon>
        <taxon>Glomeromycetes</taxon>
        <taxon>Diversisporales</taxon>
        <taxon>Gigasporaceae</taxon>
        <taxon>Racocetra</taxon>
    </lineage>
</organism>
<dbReference type="Proteomes" id="UP000789920">
    <property type="component" value="Unassembled WGS sequence"/>
</dbReference>
<evidence type="ECO:0000313" key="1">
    <source>
        <dbReference type="EMBL" id="CAG8656945.1"/>
    </source>
</evidence>
<feature type="non-terminal residue" evidence="1">
    <location>
        <position position="169"/>
    </location>
</feature>
<sequence>MAKIVNQEREGPISGTPTSYVDIYQKCWSPEPSLRPELDVILENLITLSNGIHCNFIITNGVDDLSDLLDRLFYNLSSLTNSGVEFSQISKKIQVLISEEDQTARNIFDLLCIRTAFNMFKQAKNGNTMAKFYFGECYRNGYGTIKNLASAKLWYKDITDECARAANSL</sequence>
<comment type="caution">
    <text evidence="1">The sequence shown here is derived from an EMBL/GenBank/DDBJ whole genome shotgun (WGS) entry which is preliminary data.</text>
</comment>
<reference evidence="1" key="1">
    <citation type="submission" date="2021-06" db="EMBL/GenBank/DDBJ databases">
        <authorList>
            <person name="Kallberg Y."/>
            <person name="Tangrot J."/>
            <person name="Rosling A."/>
        </authorList>
    </citation>
    <scope>NUCLEOTIDE SEQUENCE</scope>
    <source>
        <strain evidence="1">MA461A</strain>
    </source>
</reference>
<gene>
    <name evidence="1" type="ORF">RPERSI_LOCUS8111</name>
</gene>
<keyword evidence="2" id="KW-1185">Reference proteome</keyword>
<proteinExistence type="predicted"/>
<accession>A0ACA9NGZ3</accession>
<name>A0ACA9NGZ3_9GLOM</name>
<protein>
    <submittedName>
        <fullName evidence="1">36900_t:CDS:1</fullName>
    </submittedName>
</protein>
<evidence type="ECO:0000313" key="2">
    <source>
        <dbReference type="Proteomes" id="UP000789920"/>
    </source>
</evidence>